<dbReference type="InterPro" id="IPR001754">
    <property type="entry name" value="OMPdeCOase_dom"/>
</dbReference>
<proteinExistence type="predicted"/>
<dbReference type="SUPFAM" id="SSF51366">
    <property type="entry name" value="Ribulose-phoshate binding barrel"/>
    <property type="match status" value="1"/>
</dbReference>
<name>A0A8X6GDT0_TRICU</name>
<evidence type="ECO:0000259" key="2">
    <source>
        <dbReference type="Pfam" id="PF00215"/>
    </source>
</evidence>
<evidence type="ECO:0000313" key="4">
    <source>
        <dbReference type="Proteomes" id="UP000887116"/>
    </source>
</evidence>
<dbReference type="Pfam" id="PF00215">
    <property type="entry name" value="OMPdecase"/>
    <property type="match status" value="1"/>
</dbReference>
<accession>A0A8X6GDT0</accession>
<sequence>MLTLHISGGTKMLEEALSVVQGTKIKLIGVTVLTSMNNEDLNELGVAREVKITGKFCLQSLQKRLDSMNSLFCIGSSRSAPRMR</sequence>
<evidence type="ECO:0000256" key="1">
    <source>
        <dbReference type="ARBA" id="ARBA00023239"/>
    </source>
</evidence>
<evidence type="ECO:0000313" key="3">
    <source>
        <dbReference type="EMBL" id="GFR01109.1"/>
    </source>
</evidence>
<feature type="domain" description="Orotidine 5'-phosphate decarboxylase" evidence="2">
    <location>
        <begin position="1"/>
        <end position="49"/>
    </location>
</feature>
<dbReference type="InterPro" id="IPR013785">
    <property type="entry name" value="Aldolase_TIM"/>
</dbReference>
<dbReference type="GO" id="GO:0006207">
    <property type="term" value="P:'de novo' pyrimidine nucleobase biosynthetic process"/>
    <property type="evidence" value="ECO:0007669"/>
    <property type="project" value="InterPro"/>
</dbReference>
<dbReference type="Proteomes" id="UP000887116">
    <property type="component" value="Unassembled WGS sequence"/>
</dbReference>
<comment type="caution">
    <text evidence="3">The sequence shown here is derived from an EMBL/GenBank/DDBJ whole genome shotgun (WGS) entry which is preliminary data.</text>
</comment>
<dbReference type="InterPro" id="IPR011060">
    <property type="entry name" value="RibuloseP-bd_barrel"/>
</dbReference>
<dbReference type="AlphaFoldDB" id="A0A8X6GDT0"/>
<keyword evidence="4" id="KW-1185">Reference proteome</keyword>
<reference evidence="3" key="1">
    <citation type="submission" date="2020-07" db="EMBL/GenBank/DDBJ databases">
        <title>Multicomponent nature underlies the extraordinary mechanical properties of spider dragline silk.</title>
        <authorList>
            <person name="Kono N."/>
            <person name="Nakamura H."/>
            <person name="Mori M."/>
            <person name="Yoshida Y."/>
            <person name="Ohtoshi R."/>
            <person name="Malay A.D."/>
            <person name="Moran D.A.P."/>
            <person name="Tomita M."/>
            <person name="Numata K."/>
            <person name="Arakawa K."/>
        </authorList>
    </citation>
    <scope>NUCLEOTIDE SEQUENCE</scope>
</reference>
<organism evidence="3 4">
    <name type="scientific">Trichonephila clavata</name>
    <name type="common">Joro spider</name>
    <name type="synonym">Nephila clavata</name>
    <dbReference type="NCBI Taxonomy" id="2740835"/>
    <lineage>
        <taxon>Eukaryota</taxon>
        <taxon>Metazoa</taxon>
        <taxon>Ecdysozoa</taxon>
        <taxon>Arthropoda</taxon>
        <taxon>Chelicerata</taxon>
        <taxon>Arachnida</taxon>
        <taxon>Araneae</taxon>
        <taxon>Araneomorphae</taxon>
        <taxon>Entelegynae</taxon>
        <taxon>Araneoidea</taxon>
        <taxon>Nephilidae</taxon>
        <taxon>Trichonephila</taxon>
    </lineage>
</organism>
<dbReference type="OrthoDB" id="10262284at2759"/>
<dbReference type="GO" id="GO:0004590">
    <property type="term" value="F:orotidine-5'-phosphate decarboxylase activity"/>
    <property type="evidence" value="ECO:0007669"/>
    <property type="project" value="InterPro"/>
</dbReference>
<protein>
    <submittedName>
        <fullName evidence="3">Orotidine 5'-phosphate decarboxylase</fullName>
    </submittedName>
</protein>
<dbReference type="Gene3D" id="3.20.20.70">
    <property type="entry name" value="Aldolase class I"/>
    <property type="match status" value="1"/>
</dbReference>
<gene>
    <name evidence="3" type="primary">pyrF</name>
    <name evidence="3" type="ORF">TNCT_296211</name>
</gene>
<dbReference type="EMBL" id="BMAO01005378">
    <property type="protein sequence ID" value="GFR01109.1"/>
    <property type="molecule type" value="Genomic_DNA"/>
</dbReference>
<keyword evidence="1" id="KW-0456">Lyase</keyword>